<dbReference type="Gene3D" id="2.40.330.10">
    <property type="entry name" value="DNA-binding pseudobarrel domain"/>
    <property type="match status" value="1"/>
</dbReference>
<comment type="caution">
    <text evidence="7">The sequence shown here is derived from an EMBL/GenBank/DDBJ whole genome shotgun (WGS) entry which is preliminary data.</text>
</comment>
<evidence type="ECO:0000256" key="5">
    <source>
        <dbReference type="ARBA" id="ARBA00023242"/>
    </source>
</evidence>
<dbReference type="GO" id="GO:0005634">
    <property type="term" value="C:nucleus"/>
    <property type="evidence" value="ECO:0007669"/>
    <property type="project" value="UniProtKB-SubCell"/>
</dbReference>
<dbReference type="InterPro" id="IPR005508">
    <property type="entry name" value="At2g31720-like"/>
</dbReference>
<keyword evidence="2" id="KW-0805">Transcription regulation</keyword>
<protein>
    <recommendedName>
        <fullName evidence="9">B3 domain-containing protein</fullName>
    </recommendedName>
</protein>
<evidence type="ECO:0000256" key="1">
    <source>
        <dbReference type="ARBA" id="ARBA00004123"/>
    </source>
</evidence>
<dbReference type="PANTHER" id="PTHR31541">
    <property type="entry name" value="B3 DOMAIN PLANT PROTEIN-RELATED"/>
    <property type="match status" value="1"/>
</dbReference>
<evidence type="ECO:0000313" key="7">
    <source>
        <dbReference type="EMBL" id="KAJ8771077.1"/>
    </source>
</evidence>
<keyword evidence="4" id="KW-0804">Transcription</keyword>
<name>A0AAV8TW01_9ROSI</name>
<dbReference type="AlphaFoldDB" id="A0AAV8TW01"/>
<dbReference type="SUPFAM" id="SSF101936">
    <property type="entry name" value="DNA-binding pseudobarrel domain"/>
    <property type="match status" value="1"/>
</dbReference>
<accession>A0AAV8TW01</accession>
<evidence type="ECO:0000313" key="8">
    <source>
        <dbReference type="Proteomes" id="UP001159364"/>
    </source>
</evidence>
<evidence type="ECO:0000256" key="2">
    <source>
        <dbReference type="ARBA" id="ARBA00023015"/>
    </source>
</evidence>
<proteinExistence type="predicted"/>
<keyword evidence="3" id="KW-0238">DNA-binding</keyword>
<reference evidence="7 8" key="1">
    <citation type="submission" date="2021-09" db="EMBL/GenBank/DDBJ databases">
        <title>Genomic insights and catalytic innovation underlie evolution of tropane alkaloids biosynthesis.</title>
        <authorList>
            <person name="Wang Y.-J."/>
            <person name="Tian T."/>
            <person name="Huang J.-P."/>
            <person name="Huang S.-X."/>
        </authorList>
    </citation>
    <scope>NUCLEOTIDE SEQUENCE [LARGE SCALE GENOMIC DNA]</scope>
    <source>
        <strain evidence="7">KIB-2018</strain>
        <tissue evidence="7">Leaf</tissue>
    </source>
</reference>
<evidence type="ECO:0008006" key="9">
    <source>
        <dbReference type="Google" id="ProtNLM"/>
    </source>
</evidence>
<gene>
    <name evidence="7" type="ORF">K2173_023402</name>
</gene>
<keyword evidence="8" id="KW-1185">Reference proteome</keyword>
<evidence type="ECO:0000256" key="6">
    <source>
        <dbReference type="SAM" id="MobiDB-lite"/>
    </source>
</evidence>
<dbReference type="EMBL" id="JAIWQS010000003">
    <property type="protein sequence ID" value="KAJ8771077.1"/>
    <property type="molecule type" value="Genomic_DNA"/>
</dbReference>
<comment type="subcellular location">
    <subcellularLocation>
        <location evidence="1">Nucleus</location>
    </subcellularLocation>
</comment>
<evidence type="ECO:0000256" key="3">
    <source>
        <dbReference type="ARBA" id="ARBA00023125"/>
    </source>
</evidence>
<dbReference type="InterPro" id="IPR015300">
    <property type="entry name" value="DNA-bd_pseudobarrel_sf"/>
</dbReference>
<keyword evidence="5" id="KW-0539">Nucleus</keyword>
<dbReference type="Proteomes" id="UP001159364">
    <property type="component" value="Linkage Group LG03"/>
</dbReference>
<dbReference type="Pfam" id="PF03754">
    <property type="entry name" value="At2g31720-like"/>
    <property type="match status" value="1"/>
</dbReference>
<feature type="region of interest" description="Disordered" evidence="6">
    <location>
        <begin position="76"/>
        <end position="143"/>
    </location>
</feature>
<dbReference type="PANTHER" id="PTHR31541:SF25">
    <property type="entry name" value="GAMMA-GLIADIN B"/>
    <property type="match status" value="1"/>
</dbReference>
<evidence type="ECO:0000256" key="4">
    <source>
        <dbReference type="ARBA" id="ARBA00023163"/>
    </source>
</evidence>
<dbReference type="GO" id="GO:0003677">
    <property type="term" value="F:DNA binding"/>
    <property type="evidence" value="ECO:0007669"/>
    <property type="project" value="UniProtKB-KW"/>
</dbReference>
<sequence>MASLRRRRIQMLTVEDFKGRREAIERRGRELPASCRGFFYLTEVAAIATEKLTMADNNGVVATAITTSSYQSNFNLRSKRSPTTRPAISMNEEDSVLNAKKKSKTASVKTNIQGNRKEDDKRLKQERRKVVVPNPPPDLPQEFKNRIGEMEGREVTLVIQKRLFETDLKKGEGRLSIPANQIQSHNFLTDEEKESLNKLDERGKLKAIEAKLIGPNADQETPIISFKKWNMKKSNGRGTTSFVLTTKWNNLVKNNPSTLKLGNVIQLWSFRQEGQLCFALVVLIPPVEDHQEQ</sequence>
<organism evidence="7 8">
    <name type="scientific">Erythroxylum novogranatense</name>
    <dbReference type="NCBI Taxonomy" id="1862640"/>
    <lineage>
        <taxon>Eukaryota</taxon>
        <taxon>Viridiplantae</taxon>
        <taxon>Streptophyta</taxon>
        <taxon>Embryophyta</taxon>
        <taxon>Tracheophyta</taxon>
        <taxon>Spermatophyta</taxon>
        <taxon>Magnoliopsida</taxon>
        <taxon>eudicotyledons</taxon>
        <taxon>Gunneridae</taxon>
        <taxon>Pentapetalae</taxon>
        <taxon>rosids</taxon>
        <taxon>fabids</taxon>
        <taxon>Malpighiales</taxon>
        <taxon>Erythroxylaceae</taxon>
        <taxon>Erythroxylum</taxon>
    </lineage>
</organism>